<dbReference type="EMBL" id="JAUSSW010000004">
    <property type="protein sequence ID" value="MDQ0102081.1"/>
    <property type="molecule type" value="Genomic_DNA"/>
</dbReference>
<feature type="transmembrane region" description="Helical" evidence="2">
    <location>
        <begin position="333"/>
        <end position="354"/>
    </location>
</feature>
<keyword evidence="2" id="KW-0472">Membrane</keyword>
<feature type="transmembrane region" description="Helical" evidence="2">
    <location>
        <begin position="113"/>
        <end position="135"/>
    </location>
</feature>
<feature type="transmembrane region" description="Helical" evidence="2">
    <location>
        <begin position="142"/>
        <end position="169"/>
    </location>
</feature>
<feature type="transmembrane region" description="Helical" evidence="2">
    <location>
        <begin position="209"/>
        <end position="232"/>
    </location>
</feature>
<keyword evidence="2" id="KW-1133">Transmembrane helix</keyword>
<evidence type="ECO:0000256" key="2">
    <source>
        <dbReference type="SAM" id="Phobius"/>
    </source>
</evidence>
<evidence type="ECO:0000313" key="4">
    <source>
        <dbReference type="Proteomes" id="UP001244563"/>
    </source>
</evidence>
<evidence type="ECO:0000256" key="1">
    <source>
        <dbReference type="SAM" id="MobiDB-lite"/>
    </source>
</evidence>
<sequence length="370" mass="37832">MAGVPDQPGRDDGWNEPEYEVIGGGLVDDQPRTGQSGHGSNPPRDAGYKNAAFKNAVFKNAVGIAWRDARKSFSSWLFWLSCCSGVALAAGTAAGLVAWALRNDWIENAMPAATFVIMAAFLGFPAAVLGVVWGFRHVHESVLVMLLAGALRGLALAVVALPFLLMLGISSGGPLALAGAAVVVVVLEVAVFGLMGAGSRACFAATVPGVALASMLAAFFCAGNVALTVLLLPGTTDLASASVPVNVERDDAGRITAYECVGSLHQVEVAHTDRVAWLAASHPALLLASVGAEFVPPDNDVAWVLSGLQFAADGPAREVPCLGGVSSDGLAPAVPVALTGLFLQGLLAAVVLAAGRWLASRRVTTDSVSG</sequence>
<organism evidence="3 4">
    <name type="scientific">Paenarthrobacter nicotinovorans</name>
    <name type="common">Arthrobacter nicotinovorans</name>
    <dbReference type="NCBI Taxonomy" id="29320"/>
    <lineage>
        <taxon>Bacteria</taxon>
        <taxon>Bacillati</taxon>
        <taxon>Actinomycetota</taxon>
        <taxon>Actinomycetes</taxon>
        <taxon>Micrococcales</taxon>
        <taxon>Micrococcaceae</taxon>
        <taxon>Paenarthrobacter</taxon>
    </lineage>
</organism>
<proteinExistence type="predicted"/>
<evidence type="ECO:0008006" key="5">
    <source>
        <dbReference type="Google" id="ProtNLM"/>
    </source>
</evidence>
<dbReference type="Proteomes" id="UP001244563">
    <property type="component" value="Unassembled WGS sequence"/>
</dbReference>
<accession>A0ABT9TKB5</accession>
<gene>
    <name evidence="3" type="ORF">J2T10_001727</name>
</gene>
<evidence type="ECO:0000313" key="3">
    <source>
        <dbReference type="EMBL" id="MDQ0102081.1"/>
    </source>
</evidence>
<feature type="transmembrane region" description="Helical" evidence="2">
    <location>
        <begin position="175"/>
        <end position="197"/>
    </location>
</feature>
<name>A0ABT9TKB5_PAENI</name>
<feature type="transmembrane region" description="Helical" evidence="2">
    <location>
        <begin position="76"/>
        <end position="101"/>
    </location>
</feature>
<feature type="region of interest" description="Disordered" evidence="1">
    <location>
        <begin position="1"/>
        <end position="46"/>
    </location>
</feature>
<comment type="caution">
    <text evidence="3">The sequence shown here is derived from an EMBL/GenBank/DDBJ whole genome shotgun (WGS) entry which is preliminary data.</text>
</comment>
<keyword evidence="4" id="KW-1185">Reference proteome</keyword>
<dbReference type="RefSeq" id="WP_064722856.1">
    <property type="nucleotide sequence ID" value="NZ_BDDW01000008.1"/>
</dbReference>
<keyword evidence="2" id="KW-0812">Transmembrane</keyword>
<protein>
    <recommendedName>
        <fullName evidence="5">ABC-type transport system involved in multi-copper enzyme maturation permease subunit</fullName>
    </recommendedName>
</protein>
<reference evidence="3 4" key="1">
    <citation type="submission" date="2023-07" db="EMBL/GenBank/DDBJ databases">
        <title>Sorghum-associated microbial communities from plants grown in Nebraska, USA.</title>
        <authorList>
            <person name="Schachtman D."/>
        </authorList>
    </citation>
    <scope>NUCLEOTIDE SEQUENCE [LARGE SCALE GENOMIC DNA]</scope>
    <source>
        <strain evidence="3 4">CC523</strain>
    </source>
</reference>